<dbReference type="AlphaFoldDB" id="A0A3B3RTL7"/>
<feature type="compositionally biased region" description="Basic and acidic residues" evidence="1">
    <location>
        <begin position="1"/>
        <end position="17"/>
    </location>
</feature>
<sequence length="140" mass="15910">MNQLQEHTEPVQEHTVRLETGPPVYSYEPVEEHTEPVQEHTEPVQKHTARLEKGPPMYSHELAQKHTEPVQEHTVRLETGPPVYSHEPVQEHTGLAVGWSQIASPHAEGGAAPVHVLLLCAVYSKLKLFKPSRQKFLFKY</sequence>
<reference evidence="2" key="2">
    <citation type="submission" date="2025-09" db="UniProtKB">
        <authorList>
            <consortium name="Ensembl"/>
        </authorList>
    </citation>
    <scope>IDENTIFICATION</scope>
</reference>
<dbReference type="Ensembl" id="ENSPKIT00000002528.1">
    <property type="protein sequence ID" value="ENSPKIP00000021882.1"/>
    <property type="gene ID" value="ENSPKIG00000006107.1"/>
</dbReference>
<reference evidence="2" key="1">
    <citation type="submission" date="2025-08" db="UniProtKB">
        <authorList>
            <consortium name="Ensembl"/>
        </authorList>
    </citation>
    <scope>IDENTIFICATION</scope>
</reference>
<feature type="region of interest" description="Disordered" evidence="1">
    <location>
        <begin position="1"/>
        <end position="87"/>
    </location>
</feature>
<accession>A0A3B3RTL7</accession>
<protein>
    <submittedName>
        <fullName evidence="2">Uncharacterized protein</fullName>
    </submittedName>
</protein>
<evidence type="ECO:0000313" key="2">
    <source>
        <dbReference type="Ensembl" id="ENSPKIP00000021882.1"/>
    </source>
</evidence>
<evidence type="ECO:0000256" key="1">
    <source>
        <dbReference type="SAM" id="MobiDB-lite"/>
    </source>
</evidence>
<proteinExistence type="predicted"/>
<name>A0A3B3RTL7_9TELE</name>
<evidence type="ECO:0000313" key="3">
    <source>
        <dbReference type="Proteomes" id="UP000261540"/>
    </source>
</evidence>
<organism evidence="2 3">
    <name type="scientific">Paramormyrops kingsleyae</name>
    <dbReference type="NCBI Taxonomy" id="1676925"/>
    <lineage>
        <taxon>Eukaryota</taxon>
        <taxon>Metazoa</taxon>
        <taxon>Chordata</taxon>
        <taxon>Craniata</taxon>
        <taxon>Vertebrata</taxon>
        <taxon>Euteleostomi</taxon>
        <taxon>Actinopterygii</taxon>
        <taxon>Neopterygii</taxon>
        <taxon>Teleostei</taxon>
        <taxon>Osteoglossocephala</taxon>
        <taxon>Osteoglossomorpha</taxon>
        <taxon>Osteoglossiformes</taxon>
        <taxon>Mormyridae</taxon>
        <taxon>Paramormyrops</taxon>
    </lineage>
</organism>
<dbReference type="Proteomes" id="UP000261540">
    <property type="component" value="Unplaced"/>
</dbReference>
<feature type="compositionally biased region" description="Basic and acidic residues" evidence="1">
    <location>
        <begin position="30"/>
        <end position="53"/>
    </location>
</feature>
<keyword evidence="3" id="KW-1185">Reference proteome</keyword>
<feature type="compositionally biased region" description="Basic and acidic residues" evidence="1">
    <location>
        <begin position="62"/>
        <end position="76"/>
    </location>
</feature>